<reference evidence="2" key="1">
    <citation type="journal article" date="2014" name="PLoS ONE">
        <title>Transcriptome-Based Identification of ABC Transporters in the Western Tarnished Plant Bug Lygus hesperus.</title>
        <authorList>
            <person name="Hull J.J."/>
            <person name="Chaney K."/>
            <person name="Geib S.M."/>
            <person name="Fabrick J.A."/>
            <person name="Brent C.S."/>
            <person name="Walsh D."/>
            <person name="Lavine L.C."/>
        </authorList>
    </citation>
    <scope>NUCLEOTIDE SEQUENCE</scope>
</reference>
<keyword evidence="1" id="KW-1133">Transmembrane helix</keyword>
<evidence type="ECO:0000313" key="3">
    <source>
        <dbReference type="EMBL" id="JAP97838.1"/>
    </source>
</evidence>
<name>A0A0A9XBU2_LYGHE</name>
<feature type="transmembrane region" description="Helical" evidence="1">
    <location>
        <begin position="15"/>
        <end position="33"/>
    </location>
</feature>
<reference evidence="2" key="2">
    <citation type="submission" date="2014-07" db="EMBL/GenBank/DDBJ databases">
        <authorList>
            <person name="Hull J."/>
        </authorList>
    </citation>
    <scope>NUCLEOTIDE SEQUENCE</scope>
</reference>
<accession>A0A0A9XBU2</accession>
<evidence type="ECO:0000313" key="2">
    <source>
        <dbReference type="EMBL" id="JAG18177.1"/>
    </source>
</evidence>
<gene>
    <name evidence="2" type="ORF">CM83_14480</name>
    <name evidence="3" type="ORF">g.15024</name>
</gene>
<sequence>MTWCHNVCFTSPPHFMRLILLVLTSIHPIIVITHGNNTKDKNHITVMINVSSLSSQVLYETPQGHMHHVYVKWCGAVANDSTYNRTNKVSMITKMKWNKIEIVQGMHFMSKVALSISNVIIILTVNIVLETHSTHTSRAHLANIKKPYCNCNK</sequence>
<organism evidence="2">
    <name type="scientific">Lygus hesperus</name>
    <name type="common">Western plant bug</name>
    <dbReference type="NCBI Taxonomy" id="30085"/>
    <lineage>
        <taxon>Eukaryota</taxon>
        <taxon>Metazoa</taxon>
        <taxon>Ecdysozoa</taxon>
        <taxon>Arthropoda</taxon>
        <taxon>Hexapoda</taxon>
        <taxon>Insecta</taxon>
        <taxon>Pterygota</taxon>
        <taxon>Neoptera</taxon>
        <taxon>Paraneoptera</taxon>
        <taxon>Hemiptera</taxon>
        <taxon>Heteroptera</taxon>
        <taxon>Panheteroptera</taxon>
        <taxon>Cimicomorpha</taxon>
        <taxon>Miridae</taxon>
        <taxon>Mirini</taxon>
        <taxon>Lygus</taxon>
    </lineage>
</organism>
<keyword evidence="1" id="KW-0812">Transmembrane</keyword>
<dbReference type="EMBL" id="GDHC01020790">
    <property type="protein sequence ID" value="JAP97838.1"/>
    <property type="molecule type" value="Transcribed_RNA"/>
</dbReference>
<evidence type="ECO:0000256" key="1">
    <source>
        <dbReference type="SAM" id="Phobius"/>
    </source>
</evidence>
<keyword evidence="1" id="KW-0472">Membrane</keyword>
<dbReference type="EMBL" id="GBHO01025427">
    <property type="protein sequence ID" value="JAG18177.1"/>
    <property type="molecule type" value="Transcribed_RNA"/>
</dbReference>
<dbReference type="AlphaFoldDB" id="A0A0A9XBU2"/>
<reference evidence="3" key="3">
    <citation type="journal article" date="2016" name="Gigascience">
        <title>De novo construction of an expanded transcriptome assembly for the western tarnished plant bug, Lygus hesperus.</title>
        <authorList>
            <person name="Tassone E.E."/>
            <person name="Geib S.M."/>
            <person name="Hall B."/>
            <person name="Fabrick J.A."/>
            <person name="Brent C.S."/>
            <person name="Hull J.J."/>
        </authorList>
    </citation>
    <scope>NUCLEOTIDE SEQUENCE</scope>
</reference>
<proteinExistence type="predicted"/>
<protein>
    <submittedName>
        <fullName evidence="2">Uncharacterized protein</fullName>
    </submittedName>
</protein>